<proteinExistence type="predicted"/>
<dbReference type="Proteomes" id="UP000016480">
    <property type="component" value="Unassembled WGS sequence"/>
</dbReference>
<sequence length="366" mass="41140">MHIAISIQGADMKSYLTILALSCTFAAHGQIYYSEQVGANDLGRAFDPTMHKVSHACLQGTPVQHSEQSGSLDYFQRVDETFIKRRTFGEVHGGVNLFIIAGSVSTSMTHRNATDQRTLTSQLHLKFDEGYSTLENRQVKSGVDLKDCGSHFVYQVNYGRDLFVNTRLHFRTEEDYKRFVIKIKIRLLFFKKTITKVKEIEKYAENAVFSVDVNSNGPLPAKLQQQLNEQPTYCRGGNITPCLQTLESLVAYSFDPNGLMLDLADLDKVPRSFVVKSYQDSGHYGGADWQSVMSNTLYEATWRWAEHQYGEAVRHLERTKAFLSVATDAEKPALEAQFEAAQIALNDAGILRQTCLASPWLSQCGP</sequence>
<dbReference type="EMBL" id="AHCD03000044">
    <property type="protein sequence ID" value="KAF7781333.1"/>
    <property type="molecule type" value="Genomic_DNA"/>
</dbReference>
<evidence type="ECO:0000313" key="1">
    <source>
        <dbReference type="EMBL" id="KAF7781333.1"/>
    </source>
</evidence>
<organism evidence="1 2">
    <name type="scientific">Pseudoalteromonas rubra</name>
    <dbReference type="NCBI Taxonomy" id="43658"/>
    <lineage>
        <taxon>Bacteria</taxon>
        <taxon>Pseudomonadati</taxon>
        <taxon>Pseudomonadota</taxon>
        <taxon>Gammaproteobacteria</taxon>
        <taxon>Alteromonadales</taxon>
        <taxon>Pseudoalteromonadaceae</taxon>
        <taxon>Pseudoalteromonas</taxon>
    </lineage>
</organism>
<reference evidence="1 2" key="1">
    <citation type="journal article" date="2012" name="J. Bacteriol.">
        <title>Genome sequence of the cycloprodigiosin-producing bacterial strain Pseudoalteromonas rubra ATCC 29570(T).</title>
        <authorList>
            <person name="Xie B.B."/>
            <person name="Shu Y.L."/>
            <person name="Qin Q.L."/>
            <person name="Rong J.C."/>
            <person name="Zhang X.Y."/>
            <person name="Chen X.L."/>
            <person name="Zhou B.C."/>
            <person name="Zhang Y.Z."/>
        </authorList>
    </citation>
    <scope>NUCLEOTIDE SEQUENCE [LARGE SCALE GENOMIC DNA]</scope>
    <source>
        <strain evidence="1 2">DSM 6842</strain>
    </source>
</reference>
<comment type="caution">
    <text evidence="1">The sequence shown here is derived from an EMBL/GenBank/DDBJ whole genome shotgun (WGS) entry which is preliminary data.</text>
</comment>
<protein>
    <submittedName>
        <fullName evidence="1">Uncharacterized protein</fullName>
    </submittedName>
</protein>
<accession>A0A8T0BZF1</accession>
<evidence type="ECO:0000313" key="2">
    <source>
        <dbReference type="Proteomes" id="UP000016480"/>
    </source>
</evidence>
<gene>
    <name evidence="1" type="ORF">PRUB_b0517</name>
</gene>
<name>A0A8T0BZF1_9GAMM</name>
<dbReference type="AlphaFoldDB" id="A0A8T0BZF1"/>